<dbReference type="AlphaFoldDB" id="A0A0H2XJT1"/>
<keyword evidence="3 6" id="KW-0949">S-adenosyl-L-methionine</keyword>
<proteinExistence type="inferred from homology"/>
<evidence type="ECO:0000256" key="5">
    <source>
        <dbReference type="ARBA" id="ARBA00047422"/>
    </source>
</evidence>
<comment type="similarity">
    <text evidence="6 7">Belongs to the class I-like SAM-binding methyltransferase superfamily. C5-methyltransferase family.</text>
</comment>
<dbReference type="GO" id="GO:0003886">
    <property type="term" value="F:DNA (cytosine-5-)-methyltransferase activity"/>
    <property type="evidence" value="ECO:0007669"/>
    <property type="project" value="UniProtKB-EC"/>
</dbReference>
<accession>A0A0H2XJT1</accession>
<dbReference type="NCBIfam" id="TIGR00675">
    <property type="entry name" value="dcm"/>
    <property type="match status" value="1"/>
</dbReference>
<dbReference type="NCBIfam" id="NF007772">
    <property type="entry name" value="PRK10458.1"/>
    <property type="match status" value="1"/>
</dbReference>
<feature type="domain" description="DNA methylase N-terminal" evidence="9">
    <location>
        <begin position="46"/>
        <end position="93"/>
    </location>
</feature>
<evidence type="ECO:0000256" key="6">
    <source>
        <dbReference type="PROSITE-ProRule" id="PRU01016"/>
    </source>
</evidence>
<feature type="active site" evidence="6">
    <location>
        <position position="196"/>
    </location>
</feature>
<dbReference type="InterPro" id="IPR050750">
    <property type="entry name" value="C5-MTase"/>
</dbReference>
<dbReference type="GO" id="GO:0009307">
    <property type="term" value="P:DNA restriction-modification system"/>
    <property type="evidence" value="ECO:0007669"/>
    <property type="project" value="UniProtKB-KW"/>
</dbReference>
<dbReference type="PRINTS" id="PR00105">
    <property type="entry name" value="C5METTRFRASE"/>
</dbReference>
<dbReference type="Gene3D" id="3.90.120.30">
    <property type="match status" value="1"/>
</dbReference>
<evidence type="ECO:0000256" key="8">
    <source>
        <dbReference type="RuleBase" id="RU000417"/>
    </source>
</evidence>
<keyword evidence="10" id="KW-0614">Plasmid</keyword>
<geneLocation type="plasmid" evidence="10 11">
    <name>pAPEC-O1-R</name>
</geneLocation>
<dbReference type="PANTHER" id="PTHR46098">
    <property type="entry name" value="TRNA (CYTOSINE(38)-C(5))-METHYLTRANSFERASE"/>
    <property type="match status" value="1"/>
</dbReference>
<gene>
    <name evidence="10" type="ORF">APECO1_O1R127</name>
</gene>
<comment type="catalytic activity">
    <reaction evidence="5 8">
        <text>a 2'-deoxycytidine in DNA + S-adenosyl-L-methionine = a 5-methyl-2'-deoxycytidine in DNA + S-adenosyl-L-homocysteine + H(+)</text>
        <dbReference type="Rhea" id="RHEA:13681"/>
        <dbReference type="Rhea" id="RHEA-COMP:11369"/>
        <dbReference type="Rhea" id="RHEA-COMP:11370"/>
        <dbReference type="ChEBI" id="CHEBI:15378"/>
        <dbReference type="ChEBI" id="CHEBI:57856"/>
        <dbReference type="ChEBI" id="CHEBI:59789"/>
        <dbReference type="ChEBI" id="CHEBI:85452"/>
        <dbReference type="ChEBI" id="CHEBI:85454"/>
        <dbReference type="EC" id="2.1.1.37"/>
    </reaction>
</comment>
<reference evidence="10 11" key="1">
    <citation type="journal article" date="2006" name="Antimicrob. Agents Chemother.">
        <title>Complete DNA sequence, comparative genomics, and prevalence of an IncHI2 plasmid occurring among extraintestinal pathogenic Escherichia coli isolates.</title>
        <authorList>
            <person name="Johnson T.J."/>
            <person name="Wannemeuhler Y.M."/>
            <person name="Scaccianoce J.A."/>
            <person name="Johnson S.J."/>
            <person name="Nolan L.K."/>
        </authorList>
    </citation>
    <scope>NUCLEOTIDE SEQUENCE [LARGE SCALE GENOMIC DNA]</scope>
    <source>
        <strain evidence="10">APEC O1</strain>
        <plasmid evidence="11">pAPEC-O1-R</plasmid>
    </source>
</reference>
<dbReference type="PROSITE" id="PS00094">
    <property type="entry name" value="C5_MTASE_1"/>
    <property type="match status" value="1"/>
</dbReference>
<protein>
    <recommendedName>
        <fullName evidence="8">Cytosine-specific methyltransferase</fullName>
        <ecNumber evidence="8">2.1.1.37</ecNumber>
    </recommendedName>
</protein>
<evidence type="ECO:0000256" key="2">
    <source>
        <dbReference type="ARBA" id="ARBA00022679"/>
    </source>
</evidence>
<dbReference type="PANTHER" id="PTHR46098:SF1">
    <property type="entry name" value="TRNA (CYTOSINE(38)-C(5))-METHYLTRANSFERASE"/>
    <property type="match status" value="1"/>
</dbReference>
<dbReference type="Pfam" id="PF00145">
    <property type="entry name" value="DNA_methylase"/>
    <property type="match status" value="1"/>
</dbReference>
<keyword evidence="4" id="KW-0680">Restriction system</keyword>
<sequence>MLIYLKDIIPERVWMKRYTHDLETDLNDVDKTPSLIHKTLLTASTIYDLKYLAQVLNDENGSNWSRASLKRQVTCIPEHCELSIADGRYLQTLIPSRPADYEDRHFSFIDLFAGIGGLRSGFDAIGGKCLFTSEWNTYSSRTYRANWYCDENEHRFNSDIRDITLSNRPEVTDDEAYKFIDASIPDHDVLLAGFPCQPFSIAGVSKKNSMGRKHGFECDTQGTLFFDVARIIRAKQPAIFVLENVKNLKSHDKGNTFNIIMKTLDELGYDVANSESTGADDPKVIDGRHFRPQHRERIVLIGFRRDLRLKDGFTLRDIKDFYPDKRPSLSDLLDPSVDSKYILSPKLWEYLYNYAKKHAAKGNGFGFGLVDPSNVNSVTRTLSSRYMKDGSEILIDRGWSHELGETDFHNTYNMDRRPRMLTPRECSRLMGFDKPGESVFRIPVSNTQAYRQFGNSVVVDVFAAVAKLLKSRIEFAASQRLRQFYDEVS</sequence>
<evidence type="ECO:0000259" key="9">
    <source>
        <dbReference type="Pfam" id="PF18284"/>
    </source>
</evidence>
<dbReference type="KEGG" id="ecv:APECO1_O1R127"/>
<dbReference type="InterPro" id="IPR031303">
    <property type="entry name" value="C5_meth_CS"/>
</dbReference>
<dbReference type="Pfam" id="PF18284">
    <property type="entry name" value="DNA_meth_N"/>
    <property type="match status" value="1"/>
</dbReference>
<evidence type="ECO:0000313" key="11">
    <source>
        <dbReference type="Proteomes" id="UP000008216"/>
    </source>
</evidence>
<dbReference type="InterPro" id="IPR029063">
    <property type="entry name" value="SAM-dependent_MTases_sf"/>
</dbReference>
<keyword evidence="11" id="KW-1185">Reference proteome</keyword>
<dbReference type="InterPro" id="IPR040743">
    <property type="entry name" value="DNA_meth_N"/>
</dbReference>
<dbReference type="InterPro" id="IPR018117">
    <property type="entry name" value="C5_DNA_meth_AS"/>
</dbReference>
<dbReference type="CDD" id="cd00315">
    <property type="entry name" value="Cyt_C5_DNA_methylase"/>
    <property type="match status" value="1"/>
</dbReference>
<dbReference type="EMBL" id="DQ517526">
    <property type="protein sequence ID" value="ABF67812.1"/>
    <property type="molecule type" value="Genomic_DNA"/>
</dbReference>
<evidence type="ECO:0000313" key="10">
    <source>
        <dbReference type="EMBL" id="ABF67812.1"/>
    </source>
</evidence>
<evidence type="ECO:0000256" key="1">
    <source>
        <dbReference type="ARBA" id="ARBA00022603"/>
    </source>
</evidence>
<dbReference type="PROSITE" id="PS00095">
    <property type="entry name" value="C5_MTASE_2"/>
    <property type="match status" value="1"/>
</dbReference>
<dbReference type="Gene3D" id="1.10.260.140">
    <property type="match status" value="1"/>
</dbReference>
<keyword evidence="2 6" id="KW-0808">Transferase</keyword>
<dbReference type="Gene3D" id="3.40.50.150">
    <property type="entry name" value="Vaccinia Virus protein VP39"/>
    <property type="match status" value="1"/>
</dbReference>
<dbReference type="SUPFAM" id="SSF53335">
    <property type="entry name" value="S-adenosyl-L-methionine-dependent methyltransferases"/>
    <property type="match status" value="1"/>
</dbReference>
<dbReference type="REBASE" id="12889">
    <property type="entry name" value="M.EcoAPECORFAP"/>
</dbReference>
<evidence type="ECO:0000256" key="3">
    <source>
        <dbReference type="ARBA" id="ARBA00022691"/>
    </source>
</evidence>
<dbReference type="HOGENOM" id="CLU_006958_0_1_6"/>
<dbReference type="EC" id="2.1.1.37" evidence="8"/>
<name>A0A0H2XJT1_ECOK1</name>
<organism evidence="10 11">
    <name type="scientific">Escherichia coli O1:K1 / APEC</name>
    <dbReference type="NCBI Taxonomy" id="405955"/>
    <lineage>
        <taxon>Bacteria</taxon>
        <taxon>Pseudomonadati</taxon>
        <taxon>Pseudomonadota</taxon>
        <taxon>Gammaproteobacteria</taxon>
        <taxon>Enterobacterales</taxon>
        <taxon>Enterobacteriaceae</taxon>
        <taxon>Escherichia</taxon>
    </lineage>
</organism>
<evidence type="ECO:0000256" key="7">
    <source>
        <dbReference type="RuleBase" id="RU000416"/>
    </source>
</evidence>
<evidence type="ECO:0000256" key="4">
    <source>
        <dbReference type="ARBA" id="ARBA00022747"/>
    </source>
</evidence>
<dbReference type="GO" id="GO:0032259">
    <property type="term" value="P:methylation"/>
    <property type="evidence" value="ECO:0007669"/>
    <property type="project" value="UniProtKB-KW"/>
</dbReference>
<keyword evidence="1 6" id="KW-0489">Methyltransferase</keyword>
<dbReference type="PROSITE" id="PS51679">
    <property type="entry name" value="SAM_MT_C5"/>
    <property type="match status" value="1"/>
</dbReference>
<dbReference type="Proteomes" id="UP000008216">
    <property type="component" value="Plasmid pAPEC-O1-R"/>
</dbReference>
<dbReference type="InterPro" id="IPR001525">
    <property type="entry name" value="C5_MeTfrase"/>
</dbReference>